<feature type="transmembrane region" description="Helical" evidence="1">
    <location>
        <begin position="51"/>
        <end position="69"/>
    </location>
</feature>
<evidence type="ECO:0000313" key="2">
    <source>
        <dbReference type="EMBL" id="RKN69860.1"/>
    </source>
</evidence>
<dbReference type="Proteomes" id="UP000270343">
    <property type="component" value="Unassembled WGS sequence"/>
</dbReference>
<keyword evidence="1" id="KW-0812">Transmembrane</keyword>
<dbReference type="NCBIfam" id="NF041646">
    <property type="entry name" value="VC0807_fam"/>
    <property type="match status" value="1"/>
</dbReference>
<keyword evidence="3" id="KW-1185">Reference proteome</keyword>
<name>A0A3B0B910_9ACTN</name>
<feature type="transmembrane region" description="Helical" evidence="1">
    <location>
        <begin position="164"/>
        <end position="183"/>
    </location>
</feature>
<sequence>MTNAHGAGENGKRSGGGKALMNWGPAILFGVILPFVTYGMLTDHGVSQVKALLLITLWPAVETLLHLAIRRRVDEFGMMMLALMLLGALSAVAYNSTELMFIKESAITGLLGLAFLGSLAMRRPAMFYLGRKFGTDGTPEGVARWNGLWEYPGFRRMQYLMTSVWGAGFLLEAAIRVALTYVLPTKAMVLVNNLFPLVVVAALVGWTTVMGKRGRARSAAAQAARAAEGTAEAAPVAQSMA</sequence>
<dbReference type="AlphaFoldDB" id="A0A3B0B910"/>
<reference evidence="2 3" key="1">
    <citation type="journal article" date="2015" name="Antonie Van Leeuwenhoek">
        <title>Streptomyces klenkii sp. nov., isolated from deep marine sediment.</title>
        <authorList>
            <person name="Veyisoglu A."/>
            <person name="Sahin N."/>
        </authorList>
    </citation>
    <scope>NUCLEOTIDE SEQUENCE [LARGE SCALE GENOMIC DNA]</scope>
    <source>
        <strain evidence="2 3">KCTC 29202</strain>
    </source>
</reference>
<feature type="transmembrane region" description="Helical" evidence="1">
    <location>
        <begin position="189"/>
        <end position="209"/>
    </location>
</feature>
<comment type="caution">
    <text evidence="2">The sequence shown here is derived from an EMBL/GenBank/DDBJ whole genome shotgun (WGS) entry which is preliminary data.</text>
</comment>
<feature type="transmembrane region" description="Helical" evidence="1">
    <location>
        <begin position="76"/>
        <end position="94"/>
    </location>
</feature>
<evidence type="ECO:0000313" key="3">
    <source>
        <dbReference type="Proteomes" id="UP000270343"/>
    </source>
</evidence>
<keyword evidence="1" id="KW-1133">Transmembrane helix</keyword>
<organism evidence="2 3">
    <name type="scientific">Streptomyces klenkii</name>
    <dbReference type="NCBI Taxonomy" id="1420899"/>
    <lineage>
        <taxon>Bacteria</taxon>
        <taxon>Bacillati</taxon>
        <taxon>Actinomycetota</taxon>
        <taxon>Actinomycetes</taxon>
        <taxon>Kitasatosporales</taxon>
        <taxon>Streptomycetaceae</taxon>
        <taxon>Streptomyces</taxon>
    </lineage>
</organism>
<feature type="transmembrane region" description="Helical" evidence="1">
    <location>
        <begin position="100"/>
        <end position="121"/>
    </location>
</feature>
<keyword evidence="1" id="KW-0472">Membrane</keyword>
<dbReference type="OrthoDB" id="7276421at2"/>
<feature type="transmembrane region" description="Helical" evidence="1">
    <location>
        <begin position="20"/>
        <end position="39"/>
    </location>
</feature>
<evidence type="ECO:0008006" key="4">
    <source>
        <dbReference type="Google" id="ProtNLM"/>
    </source>
</evidence>
<accession>A0A3B0B910</accession>
<gene>
    <name evidence="2" type="ORF">D7231_22660</name>
</gene>
<evidence type="ECO:0000256" key="1">
    <source>
        <dbReference type="SAM" id="Phobius"/>
    </source>
</evidence>
<dbReference type="EMBL" id="RBAM01000009">
    <property type="protein sequence ID" value="RKN69860.1"/>
    <property type="molecule type" value="Genomic_DNA"/>
</dbReference>
<proteinExistence type="predicted"/>
<protein>
    <recommendedName>
        <fullName evidence="4">DUF3159 domain-containing protein</fullName>
    </recommendedName>
</protein>
<dbReference type="RefSeq" id="WP_120757343.1">
    <property type="nucleotide sequence ID" value="NZ_JBFADQ010000090.1"/>
</dbReference>